<organism evidence="1 2">
    <name type="scientific">Fukomys damarensis</name>
    <name type="common">Damaraland mole rat</name>
    <name type="synonym">Cryptomys damarensis</name>
    <dbReference type="NCBI Taxonomy" id="885580"/>
    <lineage>
        <taxon>Eukaryota</taxon>
        <taxon>Metazoa</taxon>
        <taxon>Chordata</taxon>
        <taxon>Craniata</taxon>
        <taxon>Vertebrata</taxon>
        <taxon>Euteleostomi</taxon>
        <taxon>Mammalia</taxon>
        <taxon>Eutheria</taxon>
        <taxon>Euarchontoglires</taxon>
        <taxon>Glires</taxon>
        <taxon>Rodentia</taxon>
        <taxon>Hystricomorpha</taxon>
        <taxon>Bathyergidae</taxon>
        <taxon>Fukomys</taxon>
    </lineage>
</organism>
<reference evidence="1 2" key="1">
    <citation type="submission" date="2013-11" db="EMBL/GenBank/DDBJ databases">
        <title>The Damaraland mole rat (Fukomys damarensis) genome and evolution of African mole rats.</title>
        <authorList>
            <person name="Gladyshev V.N."/>
            <person name="Fang X."/>
        </authorList>
    </citation>
    <scope>NUCLEOTIDE SEQUENCE [LARGE SCALE GENOMIC DNA]</scope>
    <source>
        <tissue evidence="1">Liver</tissue>
    </source>
</reference>
<dbReference type="Proteomes" id="UP000028990">
    <property type="component" value="Unassembled WGS sequence"/>
</dbReference>
<keyword evidence="2" id="KW-1185">Reference proteome</keyword>
<dbReference type="AlphaFoldDB" id="A0A091DF19"/>
<evidence type="ECO:0000313" key="2">
    <source>
        <dbReference type="Proteomes" id="UP000028990"/>
    </source>
</evidence>
<proteinExistence type="predicted"/>
<protein>
    <submittedName>
        <fullName evidence="1">Uncharacterized protein</fullName>
    </submittedName>
</protein>
<name>A0A091DF19_FUKDA</name>
<accession>A0A091DF19</accession>
<dbReference type="EMBL" id="KN122390">
    <property type="protein sequence ID" value="KFO30694.1"/>
    <property type="molecule type" value="Genomic_DNA"/>
</dbReference>
<sequence>MVEPVDLGLGPGSSENLHGCWSGISVCLEFETKKAAFGSIALCIHIITGFFTLKNEQKPEAQFDKGSAGELQDAAGSSSPAWMMDVTGRCEKGSQMPIAFRVLALAGRVQLDALAAARGPSPELCHLSKATHSELTERPCALLTLLSPRGLHSPSPSQLLALDALTEGAKIWEISL</sequence>
<gene>
    <name evidence="1" type="ORF">H920_07934</name>
</gene>
<evidence type="ECO:0000313" key="1">
    <source>
        <dbReference type="EMBL" id="KFO30694.1"/>
    </source>
</evidence>